<keyword evidence="2" id="KW-0812">Transmembrane</keyword>
<dbReference type="AlphaFoldDB" id="A0A6J8B0C5"/>
<keyword evidence="2" id="KW-0472">Membrane</keyword>
<evidence type="ECO:0000256" key="2">
    <source>
        <dbReference type="SAM" id="Phobius"/>
    </source>
</evidence>
<accession>A0A6J8B0C5</accession>
<evidence type="ECO:0000313" key="3">
    <source>
        <dbReference type="EMBL" id="CAC5377318.1"/>
    </source>
</evidence>
<keyword evidence="4" id="KW-1185">Reference proteome</keyword>
<protein>
    <submittedName>
        <fullName evidence="3">Uncharacterized protein</fullName>
    </submittedName>
</protein>
<feature type="transmembrane region" description="Helical" evidence="2">
    <location>
        <begin position="74"/>
        <end position="97"/>
    </location>
</feature>
<sequence length="344" mass="38917">MPNHNGLSSSIRNNVSLQQNGKPQLLPWLHNSTPGLNKITLSNTTSDSLTMQPSFRQISDEDSLEDDTHLHKTAVIIIMSILIFISLTISAAVLVFCKKKNSVFSYQKSEHADKDYEYEMDDINTENESSDSMETTEPIRSQTYPSIADVNSSSNKIRYKFIPKSNTFSGIEYCGLDMTREHSNNFSLSNSLYSSSSPSLNFQSLTIKVDVEPCLQSQSSECLTDYSMCNDNSSTYMTEHEHITNSHSAERFNSAIPWDYDSNSLENDELQTTLILSKNPFTESTNSSDKNLSISPICSMNLSHEYVHKKSQKKWVLEKQSSEESDELFQISKPLLHRRGDHSN</sequence>
<organism evidence="3 4">
    <name type="scientific">Mytilus coruscus</name>
    <name type="common">Sea mussel</name>
    <dbReference type="NCBI Taxonomy" id="42192"/>
    <lineage>
        <taxon>Eukaryota</taxon>
        <taxon>Metazoa</taxon>
        <taxon>Spiralia</taxon>
        <taxon>Lophotrochozoa</taxon>
        <taxon>Mollusca</taxon>
        <taxon>Bivalvia</taxon>
        <taxon>Autobranchia</taxon>
        <taxon>Pteriomorphia</taxon>
        <taxon>Mytilida</taxon>
        <taxon>Mytiloidea</taxon>
        <taxon>Mytilidae</taxon>
        <taxon>Mytilinae</taxon>
        <taxon>Mytilus</taxon>
    </lineage>
</organism>
<proteinExistence type="predicted"/>
<feature type="region of interest" description="Disordered" evidence="1">
    <location>
        <begin position="319"/>
        <end position="344"/>
    </location>
</feature>
<reference evidence="3 4" key="1">
    <citation type="submission" date="2020-06" db="EMBL/GenBank/DDBJ databases">
        <authorList>
            <person name="Li R."/>
            <person name="Bekaert M."/>
        </authorList>
    </citation>
    <scope>NUCLEOTIDE SEQUENCE [LARGE SCALE GENOMIC DNA]</scope>
    <source>
        <strain evidence="4">wild</strain>
    </source>
</reference>
<name>A0A6J8B0C5_MYTCO</name>
<dbReference type="Proteomes" id="UP000507470">
    <property type="component" value="Unassembled WGS sequence"/>
</dbReference>
<gene>
    <name evidence="3" type="ORF">MCOR_13640</name>
</gene>
<feature type="compositionally biased region" description="Basic residues" evidence="1">
    <location>
        <begin position="335"/>
        <end position="344"/>
    </location>
</feature>
<dbReference type="EMBL" id="CACVKT020002309">
    <property type="protein sequence ID" value="CAC5377318.1"/>
    <property type="molecule type" value="Genomic_DNA"/>
</dbReference>
<evidence type="ECO:0000256" key="1">
    <source>
        <dbReference type="SAM" id="MobiDB-lite"/>
    </source>
</evidence>
<keyword evidence="2" id="KW-1133">Transmembrane helix</keyword>
<dbReference type="OrthoDB" id="6162772at2759"/>
<evidence type="ECO:0000313" key="4">
    <source>
        <dbReference type="Proteomes" id="UP000507470"/>
    </source>
</evidence>